<dbReference type="Proteomes" id="UP000766336">
    <property type="component" value="Unassembled WGS sequence"/>
</dbReference>
<proteinExistence type="inferred from homology"/>
<keyword evidence="4 6" id="KW-1133">Transmembrane helix</keyword>
<organism evidence="7 8">
    <name type="scientific">Roseococcus pinisoli</name>
    <dbReference type="NCBI Taxonomy" id="2835040"/>
    <lineage>
        <taxon>Bacteria</taxon>
        <taxon>Pseudomonadati</taxon>
        <taxon>Pseudomonadota</taxon>
        <taxon>Alphaproteobacteria</taxon>
        <taxon>Acetobacterales</taxon>
        <taxon>Roseomonadaceae</taxon>
        <taxon>Roseococcus</taxon>
    </lineage>
</organism>
<dbReference type="PANTHER" id="PTHR23427">
    <property type="entry name" value="SURFEIT LOCUS PROTEIN"/>
    <property type="match status" value="1"/>
</dbReference>
<sequence>MSRPLPWQRIVLPSFFALPILAVLLGLGTWQLHRLSWKQGVLAELAVAATRPPVPAVAETPAFTRITATGRFRPGAEAIYGLEVRGTTLGGSLVTVLDRPGDQPPLLVERGWVPLEGGRIDRPEGEVTVSGYARPTERHGFLAARDDAAAKRYYTFAVRDMAAALGAPYALEYALTVVLPRGGPAAPSGLGSTPAPWHGALPDPATGFPEPNNPHLGYAITWFGLAGAWVVIFLLWSRKRLSET</sequence>
<evidence type="ECO:0000256" key="4">
    <source>
        <dbReference type="ARBA" id="ARBA00022989"/>
    </source>
</evidence>
<evidence type="ECO:0000256" key="6">
    <source>
        <dbReference type="RuleBase" id="RU363076"/>
    </source>
</evidence>
<dbReference type="CDD" id="cd06662">
    <property type="entry name" value="SURF1"/>
    <property type="match status" value="1"/>
</dbReference>
<keyword evidence="3 6" id="KW-0812">Transmembrane</keyword>
<evidence type="ECO:0000256" key="1">
    <source>
        <dbReference type="ARBA" id="ARBA00004370"/>
    </source>
</evidence>
<comment type="caution">
    <text evidence="6">Lacks conserved residue(s) required for the propagation of feature annotation.</text>
</comment>
<comment type="similarity">
    <text evidence="2 6">Belongs to the SURF1 family.</text>
</comment>
<dbReference type="InterPro" id="IPR002994">
    <property type="entry name" value="Surf1/Shy1"/>
</dbReference>
<evidence type="ECO:0000313" key="7">
    <source>
        <dbReference type="EMBL" id="MBS7809869.1"/>
    </source>
</evidence>
<evidence type="ECO:0000313" key="8">
    <source>
        <dbReference type="Proteomes" id="UP000766336"/>
    </source>
</evidence>
<accession>A0ABS5Q861</accession>
<evidence type="ECO:0000256" key="3">
    <source>
        <dbReference type="ARBA" id="ARBA00022692"/>
    </source>
</evidence>
<evidence type="ECO:0000256" key="5">
    <source>
        <dbReference type="ARBA" id="ARBA00023136"/>
    </source>
</evidence>
<keyword evidence="6" id="KW-1003">Cell membrane</keyword>
<evidence type="ECO:0000256" key="2">
    <source>
        <dbReference type="ARBA" id="ARBA00007165"/>
    </source>
</evidence>
<comment type="subcellular location">
    <subcellularLocation>
        <location evidence="6">Cell membrane</location>
        <topology evidence="6">Multi-pass membrane protein</topology>
    </subcellularLocation>
    <subcellularLocation>
        <location evidence="1">Membrane</location>
    </subcellularLocation>
</comment>
<dbReference type="InterPro" id="IPR045214">
    <property type="entry name" value="Surf1/Surf4"/>
</dbReference>
<dbReference type="EMBL" id="JAHCDA010000001">
    <property type="protein sequence ID" value="MBS7809869.1"/>
    <property type="molecule type" value="Genomic_DNA"/>
</dbReference>
<protein>
    <recommendedName>
        <fullName evidence="6">SURF1-like protein</fullName>
    </recommendedName>
</protein>
<keyword evidence="5 6" id="KW-0472">Membrane</keyword>
<comment type="caution">
    <text evidence="7">The sequence shown here is derived from an EMBL/GenBank/DDBJ whole genome shotgun (WGS) entry which is preliminary data.</text>
</comment>
<dbReference type="Pfam" id="PF02104">
    <property type="entry name" value="SURF1"/>
    <property type="match status" value="1"/>
</dbReference>
<dbReference type="PROSITE" id="PS50895">
    <property type="entry name" value="SURF1"/>
    <property type="match status" value="1"/>
</dbReference>
<reference evidence="7 8" key="1">
    <citation type="submission" date="2021-05" db="EMBL/GenBank/DDBJ databases">
        <title>Roseococcus sp. XZZS9, whole genome shotgun sequencing project.</title>
        <authorList>
            <person name="Zhao G."/>
            <person name="Shen L."/>
        </authorList>
    </citation>
    <scope>NUCLEOTIDE SEQUENCE [LARGE SCALE GENOMIC DNA]</scope>
    <source>
        <strain evidence="7 8">XZZS9</strain>
    </source>
</reference>
<dbReference type="RefSeq" id="WP_213668526.1">
    <property type="nucleotide sequence ID" value="NZ_JAHCDA010000001.1"/>
</dbReference>
<feature type="transmembrane region" description="Helical" evidence="6">
    <location>
        <begin position="216"/>
        <end position="236"/>
    </location>
</feature>
<dbReference type="PANTHER" id="PTHR23427:SF2">
    <property type="entry name" value="SURFEIT LOCUS PROTEIN 1"/>
    <property type="match status" value="1"/>
</dbReference>
<keyword evidence="8" id="KW-1185">Reference proteome</keyword>
<gene>
    <name evidence="7" type="ORF">KHU32_02895</name>
</gene>
<name>A0ABS5Q861_9PROT</name>